<dbReference type="EMBL" id="MN448282">
    <property type="protein sequence ID" value="QFG74161.1"/>
    <property type="molecule type" value="Genomic_DNA"/>
</dbReference>
<proteinExistence type="predicted"/>
<organism evidence="1">
    <name type="scientific">Megaviridae environmental sample</name>
    <dbReference type="NCBI Taxonomy" id="1737588"/>
    <lineage>
        <taxon>Viruses</taxon>
        <taxon>Varidnaviria</taxon>
        <taxon>Bamfordvirae</taxon>
        <taxon>Nucleocytoviricota</taxon>
        <taxon>Megaviricetes</taxon>
        <taxon>Imitervirales</taxon>
        <taxon>Mimiviridae</taxon>
        <taxon>environmental samples</taxon>
    </lineage>
</organism>
<accession>A0A5J6VL39</accession>
<evidence type="ECO:0000313" key="1">
    <source>
        <dbReference type="EMBL" id="QFG74161.1"/>
    </source>
</evidence>
<reference evidence="1" key="1">
    <citation type="journal article" date="2019" name="Philos. Trans. R. Soc. Lond., B, Biol. Sci.">
        <title>Targeted metagenomic recovery of four divergent viruses reveals shared and distinctive characteristics of giant viruses of marine eukaryotes.</title>
        <authorList>
            <person name="Needham D.M."/>
            <person name="Poirier C."/>
            <person name="Hehenberger E."/>
            <person name="Jimenez V."/>
            <person name="Swalwell J.E."/>
            <person name="Santoro A.E."/>
            <person name="Worden A.Z."/>
        </authorList>
    </citation>
    <scope>NUCLEOTIDE SEQUENCE</scope>
    <source>
        <strain evidence="1">OPacV-662</strain>
    </source>
</reference>
<name>A0A5J6VL39_9VIRU</name>
<protein>
    <submittedName>
        <fullName evidence="1">Uncharacterized protein</fullName>
    </submittedName>
</protein>
<sequence length="240" mass="27314">MSKALLCRLSATISAIASFGSNQQFLSTQPLQKARAAIGIIGAFVVTLGAVQIQYTRDKYIDETSIPPITSSKYYKINKNIIAFDYMICKLVIKCKNKCNNDVLINDTIIKPLEINGEYHYSTNELSQKYVSTCGINLEKCTFNYFFKNSTYYNYDTLIPLYNKYIRHPMITIKGDNLKLHNGITANGCITIHLHKNVKFIRIQGDEIFNEMYPNFYNGSCVSINEIVLKKSVIKNILIV</sequence>